<keyword evidence="5" id="KW-1185">Reference proteome</keyword>
<feature type="domain" description="Enoyl reductase (ER)" evidence="1">
    <location>
        <begin position="18"/>
        <end position="330"/>
    </location>
</feature>
<dbReference type="CDD" id="cd08271">
    <property type="entry name" value="MDR5"/>
    <property type="match status" value="1"/>
</dbReference>
<dbReference type="SUPFAM" id="SSF51735">
    <property type="entry name" value="NAD(P)-binding Rossmann-fold domains"/>
    <property type="match status" value="1"/>
</dbReference>
<dbReference type="SUPFAM" id="SSF50129">
    <property type="entry name" value="GroES-like"/>
    <property type="match status" value="1"/>
</dbReference>
<name>A0A256GI52_9HYPH</name>
<dbReference type="Proteomes" id="UP000216363">
    <property type="component" value="Unassembled WGS sequence"/>
</dbReference>
<dbReference type="PANTHER" id="PTHR43482">
    <property type="entry name" value="PROTEIN AST1-RELATED"/>
    <property type="match status" value="1"/>
</dbReference>
<evidence type="ECO:0000313" key="2">
    <source>
        <dbReference type="EMBL" id="KAB2702869.1"/>
    </source>
</evidence>
<dbReference type="InterPro" id="IPR020843">
    <property type="entry name" value="ER"/>
</dbReference>
<gene>
    <name evidence="3" type="ORF">CES86_3549</name>
    <name evidence="2" type="ORF">F9L03_15380</name>
</gene>
<dbReference type="Proteomes" id="UP000435957">
    <property type="component" value="Unassembled WGS sequence"/>
</dbReference>
<reference evidence="2 5" key="2">
    <citation type="submission" date="2019-09" db="EMBL/GenBank/DDBJ databases">
        <title>Taxonomic organization of the family Brucellaceae based on a phylogenomic approach.</title>
        <authorList>
            <person name="Leclercq S."/>
            <person name="Cloeckaert A."/>
            <person name="Zygmunt M.S."/>
        </authorList>
    </citation>
    <scope>NUCLEOTIDE SEQUENCE [LARGE SCALE GENOMIC DNA]</scope>
    <source>
        <strain evidence="2 5">LUP23</strain>
    </source>
</reference>
<dbReference type="AlphaFoldDB" id="A0A256GI52"/>
<evidence type="ECO:0000259" key="1">
    <source>
        <dbReference type="SMART" id="SM00829"/>
    </source>
</evidence>
<proteinExistence type="predicted"/>
<dbReference type="Gene3D" id="3.90.180.10">
    <property type="entry name" value="Medium-chain alcohol dehydrogenases, catalytic domain"/>
    <property type="match status" value="1"/>
</dbReference>
<dbReference type="RefSeq" id="WP_094515125.1">
    <property type="nucleotide sequence ID" value="NZ_JBHEEP010000012.1"/>
</dbReference>
<organism evidence="3 4">
    <name type="scientific">Brucella lupini</name>
    <dbReference type="NCBI Taxonomy" id="255457"/>
    <lineage>
        <taxon>Bacteria</taxon>
        <taxon>Pseudomonadati</taxon>
        <taxon>Pseudomonadota</taxon>
        <taxon>Alphaproteobacteria</taxon>
        <taxon>Hyphomicrobiales</taxon>
        <taxon>Brucellaceae</taxon>
        <taxon>Brucella/Ochrobactrum group</taxon>
        <taxon>Brucella</taxon>
    </lineage>
</organism>
<dbReference type="InterPro" id="IPR011032">
    <property type="entry name" value="GroES-like_sf"/>
</dbReference>
<evidence type="ECO:0000313" key="5">
    <source>
        <dbReference type="Proteomes" id="UP000435957"/>
    </source>
</evidence>
<accession>A0A256GI52</accession>
<dbReference type="InterPro" id="IPR013149">
    <property type="entry name" value="ADH-like_C"/>
</dbReference>
<reference evidence="3 4" key="1">
    <citation type="submission" date="2017-07" db="EMBL/GenBank/DDBJ databases">
        <title>Draft genome of Ochrobactrum lupini type strain LUP21.</title>
        <authorList>
            <person name="Krzyzanowska D.M."/>
            <person name="Jafra S."/>
        </authorList>
    </citation>
    <scope>NUCLEOTIDE SEQUENCE [LARGE SCALE GENOMIC DNA]</scope>
    <source>
        <strain evidence="3 4">LUP21</strain>
    </source>
</reference>
<dbReference type="EMBL" id="NNRN01000054">
    <property type="protein sequence ID" value="OYR26620.1"/>
    <property type="molecule type" value="Genomic_DNA"/>
</dbReference>
<dbReference type="Pfam" id="PF00107">
    <property type="entry name" value="ADH_zinc_N"/>
    <property type="match status" value="1"/>
</dbReference>
<protein>
    <submittedName>
        <fullName evidence="3">Alcohol dehydrogenase zinc-containing</fullName>
    </submittedName>
    <submittedName>
        <fullName evidence="2">Zinc-binding dehydrogenase</fullName>
    </submittedName>
</protein>
<dbReference type="Gene3D" id="3.40.50.720">
    <property type="entry name" value="NAD(P)-binding Rossmann-like Domain"/>
    <property type="match status" value="1"/>
</dbReference>
<evidence type="ECO:0000313" key="3">
    <source>
        <dbReference type="EMBL" id="OYR26620.1"/>
    </source>
</evidence>
<dbReference type="InterPro" id="IPR013154">
    <property type="entry name" value="ADH-like_N"/>
</dbReference>
<dbReference type="PANTHER" id="PTHR43482:SF1">
    <property type="entry name" value="PROTEIN AST1-RELATED"/>
    <property type="match status" value="1"/>
</dbReference>
<dbReference type="SMART" id="SM00829">
    <property type="entry name" value="PKS_ER"/>
    <property type="match status" value="1"/>
</dbReference>
<dbReference type="EMBL" id="WBWF01000011">
    <property type="protein sequence ID" value="KAB2702869.1"/>
    <property type="molecule type" value="Genomic_DNA"/>
</dbReference>
<evidence type="ECO:0000313" key="4">
    <source>
        <dbReference type="Proteomes" id="UP000216363"/>
    </source>
</evidence>
<dbReference type="Pfam" id="PF08240">
    <property type="entry name" value="ADH_N"/>
    <property type="match status" value="1"/>
</dbReference>
<dbReference type="GO" id="GO:0016491">
    <property type="term" value="F:oxidoreductase activity"/>
    <property type="evidence" value="ECO:0007669"/>
    <property type="project" value="InterPro"/>
</dbReference>
<sequence length="332" mass="36089">MDKALPTTYRVWAWREAGEPSGLCMEKRPLPQPGPGEVLIANRSIGLNPVDWKMIAWGNPDWKPGHVPGVDGVGHIVAASPDVHLPLGLRVAYHQSLARDGSFAEFTVVDSASIIPVPDSVDDIMAAAVPCPALTAWQALQKISLRYGARDVLVVGAGGAVGLVLSQLAVAQGWRVWATASSRHRDKLLSLGISGVFDYHLNDWSKQLQEALGARKLYAAFDTVSRDHAASLLPMIGYNGHLVCIQDRIDQNPQAPFSTAVSCHEVALNSIHAYGTEADWRDWRTAGTNLFEMITRGMLVVPDIEAFSFPSLPRALTQIKKNLNTGKAIVFF</sequence>
<dbReference type="InterPro" id="IPR052585">
    <property type="entry name" value="Lipid_raft_assoc_Zn_ADH"/>
</dbReference>
<comment type="caution">
    <text evidence="3">The sequence shown here is derived from an EMBL/GenBank/DDBJ whole genome shotgun (WGS) entry which is preliminary data.</text>
</comment>
<dbReference type="InterPro" id="IPR036291">
    <property type="entry name" value="NAD(P)-bd_dom_sf"/>
</dbReference>